<evidence type="ECO:0008006" key="4">
    <source>
        <dbReference type="Google" id="ProtNLM"/>
    </source>
</evidence>
<evidence type="ECO:0000313" key="3">
    <source>
        <dbReference type="Proteomes" id="UP001501600"/>
    </source>
</evidence>
<evidence type="ECO:0000313" key="2">
    <source>
        <dbReference type="EMBL" id="GAA5194470.1"/>
    </source>
</evidence>
<dbReference type="EMBL" id="BAABLF010000029">
    <property type="protein sequence ID" value="GAA5194470.1"/>
    <property type="molecule type" value="Genomic_DNA"/>
</dbReference>
<evidence type="ECO:0000256" key="1">
    <source>
        <dbReference type="SAM" id="Phobius"/>
    </source>
</evidence>
<keyword evidence="1" id="KW-0812">Transmembrane</keyword>
<sequence>MPALSIHTLGYVTALLPLLTTHLCWGLSILLGYIEPCNPYGVDCVSISNTGRHGVAYFLFKAGMLPTTLLLFLFWGLCWQWLALLGQGRHRAWLLVALLGSAALMLYALTLGHSTGYYPVLRRNGIALFLFMTFTLQVVVADGLYRTERWHGAGLGLLWLSTLTLVVALLSVALAAWLGEGYERLENGFEWWLLLLLNLPMLVLARLWQLSGLKMGLRLQE</sequence>
<feature type="transmembrane region" description="Helical" evidence="1">
    <location>
        <begin position="157"/>
        <end position="179"/>
    </location>
</feature>
<keyword evidence="3" id="KW-1185">Reference proteome</keyword>
<reference evidence="3" key="1">
    <citation type="journal article" date="2019" name="Int. J. Syst. Evol. Microbiol.">
        <title>The Global Catalogue of Microorganisms (GCM) 10K type strain sequencing project: providing services to taxonomists for standard genome sequencing and annotation.</title>
        <authorList>
            <consortium name="The Broad Institute Genomics Platform"/>
            <consortium name="The Broad Institute Genome Sequencing Center for Infectious Disease"/>
            <person name="Wu L."/>
            <person name="Ma J."/>
        </authorList>
    </citation>
    <scope>NUCLEOTIDE SEQUENCE [LARGE SCALE GENOMIC DNA]</scope>
    <source>
        <strain evidence="3">JCM 18720</strain>
    </source>
</reference>
<feature type="transmembrane region" description="Helical" evidence="1">
    <location>
        <begin position="125"/>
        <end position="145"/>
    </location>
</feature>
<feature type="transmembrane region" description="Helical" evidence="1">
    <location>
        <begin position="54"/>
        <end position="80"/>
    </location>
</feature>
<organism evidence="2 3">
    <name type="scientific">Ferrimonas gelatinilytica</name>
    <dbReference type="NCBI Taxonomy" id="1255257"/>
    <lineage>
        <taxon>Bacteria</taxon>
        <taxon>Pseudomonadati</taxon>
        <taxon>Pseudomonadota</taxon>
        <taxon>Gammaproteobacteria</taxon>
        <taxon>Alteromonadales</taxon>
        <taxon>Ferrimonadaceae</taxon>
        <taxon>Ferrimonas</taxon>
    </lineage>
</organism>
<gene>
    <name evidence="2" type="ORF">GCM10025772_27490</name>
</gene>
<accession>A0ABP9SFH2</accession>
<name>A0ABP9SFH2_9GAMM</name>
<proteinExistence type="predicted"/>
<dbReference type="Proteomes" id="UP001501600">
    <property type="component" value="Unassembled WGS sequence"/>
</dbReference>
<protein>
    <recommendedName>
        <fullName evidence="4">DUF998 domain-containing protein</fullName>
    </recommendedName>
</protein>
<feature type="transmembrane region" description="Helical" evidence="1">
    <location>
        <begin position="92"/>
        <end position="113"/>
    </location>
</feature>
<keyword evidence="1" id="KW-0472">Membrane</keyword>
<feature type="transmembrane region" description="Helical" evidence="1">
    <location>
        <begin position="12"/>
        <end position="34"/>
    </location>
</feature>
<feature type="transmembrane region" description="Helical" evidence="1">
    <location>
        <begin position="191"/>
        <end position="208"/>
    </location>
</feature>
<keyword evidence="1" id="KW-1133">Transmembrane helix</keyword>
<comment type="caution">
    <text evidence="2">The sequence shown here is derived from an EMBL/GenBank/DDBJ whole genome shotgun (WGS) entry which is preliminary data.</text>
</comment>